<dbReference type="PRINTS" id="PR00081">
    <property type="entry name" value="GDHRDH"/>
</dbReference>
<keyword evidence="2" id="KW-1185">Reference proteome</keyword>
<dbReference type="Proteomes" id="UP000516437">
    <property type="component" value="Chromosome 3"/>
</dbReference>
<dbReference type="OrthoDB" id="417891at2759"/>
<name>A0A6A1W7J0_9ROSI</name>
<dbReference type="InterPro" id="IPR002347">
    <property type="entry name" value="SDR_fam"/>
</dbReference>
<proteinExistence type="predicted"/>
<dbReference type="SUPFAM" id="SSF51735">
    <property type="entry name" value="NAD(P)-binding Rossmann-fold domains"/>
    <property type="match status" value="1"/>
</dbReference>
<dbReference type="PANTHER" id="PTHR44656">
    <property type="entry name" value="DEHYDROGENASE/REDUCTASE SDR FAMILY MEMBER 12"/>
    <property type="match status" value="1"/>
</dbReference>
<evidence type="ECO:0000313" key="1">
    <source>
        <dbReference type="EMBL" id="KAB1220863.1"/>
    </source>
</evidence>
<dbReference type="InterPro" id="IPR036291">
    <property type="entry name" value="NAD(P)-bd_dom_sf"/>
</dbReference>
<dbReference type="Gene3D" id="3.40.50.720">
    <property type="entry name" value="NAD(P)-binding Rossmann-like Domain"/>
    <property type="match status" value="2"/>
</dbReference>
<reference evidence="1 2" key="1">
    <citation type="journal article" date="2019" name="Plant Biotechnol. J.">
        <title>The red bayberry genome and genetic basis of sex determination.</title>
        <authorList>
            <person name="Jia H.M."/>
            <person name="Jia H.J."/>
            <person name="Cai Q.L."/>
            <person name="Wang Y."/>
            <person name="Zhao H.B."/>
            <person name="Yang W.F."/>
            <person name="Wang G.Y."/>
            <person name="Li Y.H."/>
            <person name="Zhan D.L."/>
            <person name="Shen Y.T."/>
            <person name="Niu Q.F."/>
            <person name="Chang L."/>
            <person name="Qiu J."/>
            <person name="Zhao L."/>
            <person name="Xie H.B."/>
            <person name="Fu W.Y."/>
            <person name="Jin J."/>
            <person name="Li X.W."/>
            <person name="Jiao Y."/>
            <person name="Zhou C.C."/>
            <person name="Tu T."/>
            <person name="Chai C.Y."/>
            <person name="Gao J.L."/>
            <person name="Fan L.J."/>
            <person name="van de Weg E."/>
            <person name="Wang J.Y."/>
            <person name="Gao Z.S."/>
        </authorList>
    </citation>
    <scope>NUCLEOTIDE SEQUENCE [LARGE SCALE GENOMIC DNA]</scope>
    <source>
        <tissue evidence="1">Leaves</tissue>
    </source>
</reference>
<gene>
    <name evidence="1" type="ORF">CJ030_MR3G011012</name>
</gene>
<protein>
    <submittedName>
        <fullName evidence="1">Dehydrogenase/reductase SDR family member 12</fullName>
    </submittedName>
</protein>
<dbReference type="PANTHER" id="PTHR44656:SF7">
    <property type="entry name" value="DEHYDROGENASE_REDUCTASE SDR FAMILY MEMBER 12"/>
    <property type="match status" value="1"/>
</dbReference>
<dbReference type="AlphaFoldDB" id="A0A6A1W7J0"/>
<evidence type="ECO:0000313" key="2">
    <source>
        <dbReference type="Proteomes" id="UP000516437"/>
    </source>
</evidence>
<dbReference type="InterPro" id="IPR052992">
    <property type="entry name" value="SDR_member_12"/>
</dbReference>
<dbReference type="Pfam" id="PF00106">
    <property type="entry name" value="adh_short"/>
    <property type="match status" value="1"/>
</dbReference>
<sequence>MEITATLQIHSISTLAMFLLKIWRSTAFSVYGYLNFTKAGFIEHSKKFKTEDLETRIDGKNCIVTGANSGIGYATAKAFASRGGTVFMVCRNKERGEAALSEILSTTGTCRCVIFHPSSVISGHLARFSVRMYFMYWFESNFAVNVLGTYAMTELMLPLLEKAAPDARVITVSSGGMYTAPLTKDLQFGDSNFNGVEQYSQNKRVQVALTEKWAEMYKNKGIGFYLMHPGWAETPGVATSLPGFSKALSGKLRTSEEGADTVVWLALQPKEKLAPGAFYFDRAEAAKHLPFAATGGSHVVIDSIVDNLRSMSGLSA</sequence>
<dbReference type="EMBL" id="RXIC02000021">
    <property type="protein sequence ID" value="KAB1220863.1"/>
    <property type="molecule type" value="Genomic_DNA"/>
</dbReference>
<organism evidence="1 2">
    <name type="scientific">Morella rubra</name>
    <name type="common">Chinese bayberry</name>
    <dbReference type="NCBI Taxonomy" id="262757"/>
    <lineage>
        <taxon>Eukaryota</taxon>
        <taxon>Viridiplantae</taxon>
        <taxon>Streptophyta</taxon>
        <taxon>Embryophyta</taxon>
        <taxon>Tracheophyta</taxon>
        <taxon>Spermatophyta</taxon>
        <taxon>Magnoliopsida</taxon>
        <taxon>eudicotyledons</taxon>
        <taxon>Gunneridae</taxon>
        <taxon>Pentapetalae</taxon>
        <taxon>rosids</taxon>
        <taxon>fabids</taxon>
        <taxon>Fagales</taxon>
        <taxon>Myricaceae</taxon>
        <taxon>Morella</taxon>
    </lineage>
</organism>
<comment type="caution">
    <text evidence="1">The sequence shown here is derived from an EMBL/GenBank/DDBJ whole genome shotgun (WGS) entry which is preliminary data.</text>
</comment>
<accession>A0A6A1W7J0</accession>